<dbReference type="EMBL" id="RCNL01000003">
    <property type="protein sequence ID" value="TXL79034.1"/>
    <property type="molecule type" value="Genomic_DNA"/>
</dbReference>
<dbReference type="Proteomes" id="UP000426772">
    <property type="component" value="Unassembled WGS sequence"/>
</dbReference>
<accession>A0ABY3LGU5</accession>
<evidence type="ECO:0000313" key="2">
    <source>
        <dbReference type="Proteomes" id="UP000426772"/>
    </source>
</evidence>
<gene>
    <name evidence="1" type="ORF">D9O29_08975</name>
</gene>
<keyword evidence="2" id="KW-1185">Reference proteome</keyword>
<evidence type="ECO:0000313" key="1">
    <source>
        <dbReference type="EMBL" id="TXL79034.1"/>
    </source>
</evidence>
<reference evidence="1 2" key="1">
    <citation type="submission" date="2018-10" db="EMBL/GenBank/DDBJ databases">
        <title>Draft genome sequence of Pantoea vagans isolated from corpses of the sugarcane aphid Melanaphis sacchari Zehntner.</title>
        <authorList>
            <person name="Toledo E."/>
            <person name="Pena G."/>
            <person name="Lozano L."/>
        </authorList>
    </citation>
    <scope>NUCLEOTIDE SEQUENCE [LARGE SCALE GENOMIC DNA]</scope>
    <source>
        <strain evidence="1 2">ET-90</strain>
    </source>
</reference>
<name>A0ABY3LGU5_9GAMM</name>
<proteinExistence type="predicted"/>
<protein>
    <submittedName>
        <fullName evidence="1">Uncharacterized protein</fullName>
    </submittedName>
</protein>
<organism evidence="1 2">
    <name type="scientific">Pantoea vagans</name>
    <dbReference type="NCBI Taxonomy" id="470934"/>
    <lineage>
        <taxon>Bacteria</taxon>
        <taxon>Pseudomonadati</taxon>
        <taxon>Pseudomonadota</taxon>
        <taxon>Gammaproteobacteria</taxon>
        <taxon>Enterobacterales</taxon>
        <taxon>Erwiniaceae</taxon>
        <taxon>Pantoea</taxon>
    </lineage>
</organism>
<comment type="caution">
    <text evidence="1">The sequence shown here is derived from an EMBL/GenBank/DDBJ whole genome shotgun (WGS) entry which is preliminary data.</text>
</comment>
<dbReference type="RefSeq" id="WP_147789126.1">
    <property type="nucleotide sequence ID" value="NZ_RCNL01000003.1"/>
</dbReference>
<sequence length="100" mass="10587">MAYGFGTWDANGVDNNTGLVKVNALGVMSIDATSNYNQAFSLPSGYSLDYFFQPSGDRNGTGRKKIYASGASIIVSQVASSDYSSGTFPNVPGNILVFVR</sequence>